<evidence type="ECO:0000256" key="1">
    <source>
        <dbReference type="SAM" id="Phobius"/>
    </source>
</evidence>
<name>I1QS56_ORYGL</name>
<evidence type="ECO:0000313" key="2">
    <source>
        <dbReference type="EnsemblPlants" id="ORGLA10G0003900.1"/>
    </source>
</evidence>
<evidence type="ECO:0000313" key="3">
    <source>
        <dbReference type="Proteomes" id="UP000007306"/>
    </source>
</evidence>
<accession>I1QS56</accession>
<dbReference type="AlphaFoldDB" id="I1QS56"/>
<sequence length="78" mass="9298">MSIYDHKNICRVHQTSKKYMARSDSTFLREGIYEFNVKILSISRLAFLTYLGCFPIFCYIRTICMSPHQSYLYSHVIF</sequence>
<dbReference type="Gramene" id="ORGLA10G0003900.1">
    <property type="protein sequence ID" value="ORGLA10G0003900.1"/>
    <property type="gene ID" value="ORGLA10G0003900"/>
</dbReference>
<feature type="transmembrane region" description="Helical" evidence="1">
    <location>
        <begin position="39"/>
        <end position="60"/>
    </location>
</feature>
<keyword evidence="1" id="KW-0472">Membrane</keyword>
<proteinExistence type="predicted"/>
<keyword evidence="1" id="KW-0812">Transmembrane</keyword>
<reference evidence="2" key="1">
    <citation type="submission" date="2015-06" db="UniProtKB">
        <authorList>
            <consortium name="EnsemblPlants"/>
        </authorList>
    </citation>
    <scope>IDENTIFICATION</scope>
</reference>
<dbReference type="EnsemblPlants" id="ORGLA10G0003900.1">
    <property type="protein sequence ID" value="ORGLA10G0003900.1"/>
    <property type="gene ID" value="ORGLA10G0003900"/>
</dbReference>
<organism evidence="2 3">
    <name type="scientific">Oryza glaberrima</name>
    <name type="common">African rice</name>
    <dbReference type="NCBI Taxonomy" id="4538"/>
    <lineage>
        <taxon>Eukaryota</taxon>
        <taxon>Viridiplantae</taxon>
        <taxon>Streptophyta</taxon>
        <taxon>Embryophyta</taxon>
        <taxon>Tracheophyta</taxon>
        <taxon>Spermatophyta</taxon>
        <taxon>Magnoliopsida</taxon>
        <taxon>Liliopsida</taxon>
        <taxon>Poales</taxon>
        <taxon>Poaceae</taxon>
        <taxon>BOP clade</taxon>
        <taxon>Oryzoideae</taxon>
        <taxon>Oryzeae</taxon>
        <taxon>Oryzinae</taxon>
        <taxon>Oryza</taxon>
    </lineage>
</organism>
<keyword evidence="1" id="KW-1133">Transmembrane helix</keyword>
<reference evidence="2 3" key="2">
    <citation type="submission" date="2018-04" db="EMBL/GenBank/DDBJ databases">
        <title>OglaRS2 (Oryza glaberrima Reference Sequence Version 2).</title>
        <authorList>
            <person name="Zhang J."/>
            <person name="Kudrna D."/>
            <person name="Lee S."/>
            <person name="Talag J."/>
            <person name="Rajasekar S."/>
            <person name="Wing R.A."/>
        </authorList>
    </citation>
    <scope>NUCLEOTIDE SEQUENCE [LARGE SCALE GENOMIC DNA]</scope>
    <source>
        <strain evidence="2 3">cv. IRGC 96717</strain>
    </source>
</reference>
<protein>
    <submittedName>
        <fullName evidence="2">Uncharacterized protein</fullName>
    </submittedName>
</protein>
<keyword evidence="3" id="KW-1185">Reference proteome</keyword>
<dbReference type="HOGENOM" id="CLU_2642150_0_0_1"/>
<dbReference type="Proteomes" id="UP000007306">
    <property type="component" value="Chromosome 10"/>
</dbReference>